<feature type="chain" id="PRO_5002191727" evidence="7">
    <location>
        <begin position="19"/>
        <end position="530"/>
    </location>
</feature>
<dbReference type="PROSITE" id="PS51257">
    <property type="entry name" value="PROKAR_LIPOPROTEIN"/>
    <property type="match status" value="1"/>
</dbReference>
<evidence type="ECO:0000259" key="8">
    <source>
        <dbReference type="Pfam" id="PF00884"/>
    </source>
</evidence>
<evidence type="ECO:0000256" key="6">
    <source>
        <dbReference type="ARBA" id="ARBA00022837"/>
    </source>
</evidence>
<comment type="cofactor">
    <cofactor evidence="1">
        <name>Ca(2+)</name>
        <dbReference type="ChEBI" id="CHEBI:29108"/>
    </cofactor>
</comment>
<feature type="signal peptide" evidence="7">
    <location>
        <begin position="1"/>
        <end position="18"/>
    </location>
</feature>
<evidence type="ECO:0000256" key="7">
    <source>
        <dbReference type="SAM" id="SignalP"/>
    </source>
</evidence>
<evidence type="ECO:0000256" key="2">
    <source>
        <dbReference type="ARBA" id="ARBA00008779"/>
    </source>
</evidence>
<comment type="similarity">
    <text evidence="2">Belongs to the sulfatase family.</text>
</comment>
<dbReference type="HOGENOM" id="CLU_006332_9_0_10"/>
<dbReference type="PANTHER" id="PTHR45953:SF1">
    <property type="entry name" value="IDURONATE 2-SULFATASE"/>
    <property type="match status" value="1"/>
</dbReference>
<dbReference type="GO" id="GO:0004423">
    <property type="term" value="F:iduronate-2-sulfatase activity"/>
    <property type="evidence" value="ECO:0007669"/>
    <property type="project" value="InterPro"/>
</dbReference>
<dbReference type="AlphaFoldDB" id="A0A0C5WEU7"/>
<protein>
    <submittedName>
        <fullName evidence="9">Iduronate sulfatase</fullName>
    </submittedName>
</protein>
<keyword evidence="10" id="KW-1185">Reference proteome</keyword>
<dbReference type="STRING" id="1454006.AW14_08920"/>
<dbReference type="InterPro" id="IPR017850">
    <property type="entry name" value="Alkaline_phosphatase_core_sf"/>
</dbReference>
<dbReference type="InterPro" id="IPR024607">
    <property type="entry name" value="Sulfatase_CS"/>
</dbReference>
<evidence type="ECO:0000313" key="10">
    <source>
        <dbReference type="Proteomes" id="UP000032229"/>
    </source>
</evidence>
<dbReference type="InterPro" id="IPR000917">
    <property type="entry name" value="Sulfatase_N"/>
</dbReference>
<dbReference type="GO" id="GO:0005737">
    <property type="term" value="C:cytoplasm"/>
    <property type="evidence" value="ECO:0007669"/>
    <property type="project" value="TreeGrafter"/>
</dbReference>
<dbReference type="Gene3D" id="3.40.720.10">
    <property type="entry name" value="Alkaline Phosphatase, subunit A"/>
    <property type="match status" value="1"/>
</dbReference>
<dbReference type="RefSeq" id="WP_052647459.1">
    <property type="nucleotide sequence ID" value="NZ_CP007202.1"/>
</dbReference>
<dbReference type="Pfam" id="PF00884">
    <property type="entry name" value="Sulfatase"/>
    <property type="match status" value="1"/>
</dbReference>
<dbReference type="GO" id="GO:0046872">
    <property type="term" value="F:metal ion binding"/>
    <property type="evidence" value="ECO:0007669"/>
    <property type="project" value="UniProtKB-KW"/>
</dbReference>
<evidence type="ECO:0000313" key="9">
    <source>
        <dbReference type="EMBL" id="AJR03729.1"/>
    </source>
</evidence>
<dbReference type="SUPFAM" id="SSF53649">
    <property type="entry name" value="Alkaline phosphatase-like"/>
    <property type="match status" value="1"/>
</dbReference>
<dbReference type="InterPro" id="IPR035874">
    <property type="entry name" value="IDS"/>
</dbReference>
<name>A0A0C5WEU7_9FLAO</name>
<dbReference type="PANTHER" id="PTHR45953">
    <property type="entry name" value="IDURONATE 2-SULFATASE"/>
    <property type="match status" value="1"/>
</dbReference>
<dbReference type="PROSITE" id="PS00523">
    <property type="entry name" value="SULFATASE_1"/>
    <property type="match status" value="1"/>
</dbReference>
<evidence type="ECO:0000256" key="4">
    <source>
        <dbReference type="ARBA" id="ARBA00022729"/>
    </source>
</evidence>
<gene>
    <name evidence="9" type="ORF">AW14_08920</name>
</gene>
<reference evidence="9 10" key="1">
    <citation type="submission" date="2014-02" db="EMBL/GenBank/DDBJ databases">
        <authorList>
            <person name="Young C.-C."/>
            <person name="Hameed A."/>
            <person name="Huang H.-C."/>
            <person name="Shahina M."/>
        </authorList>
    </citation>
    <scope>NUCLEOTIDE SEQUENCE [LARGE SCALE GENOMIC DNA]</scope>
    <source>
        <strain evidence="9 10">CC-SAMT-1</strain>
    </source>
</reference>
<proteinExistence type="inferred from homology"/>
<keyword evidence="4 7" id="KW-0732">Signal</keyword>
<keyword evidence="5" id="KW-0378">Hydrolase</keyword>
<dbReference type="PROSITE" id="PS00149">
    <property type="entry name" value="SULFATASE_2"/>
    <property type="match status" value="1"/>
</dbReference>
<evidence type="ECO:0000256" key="1">
    <source>
        <dbReference type="ARBA" id="ARBA00001913"/>
    </source>
</evidence>
<evidence type="ECO:0000256" key="3">
    <source>
        <dbReference type="ARBA" id="ARBA00022723"/>
    </source>
</evidence>
<dbReference type="CDD" id="cd16030">
    <property type="entry name" value="iduronate-2-sulfatase"/>
    <property type="match status" value="1"/>
</dbReference>
<keyword evidence="3" id="KW-0479">Metal-binding</keyword>
<dbReference type="EMBL" id="CP007202">
    <property type="protein sequence ID" value="AJR03729.1"/>
    <property type="molecule type" value="Genomic_DNA"/>
</dbReference>
<organism evidence="9 10">
    <name type="scientific">Siansivirga zeaxanthinifaciens CC-SAMT-1</name>
    <dbReference type="NCBI Taxonomy" id="1454006"/>
    <lineage>
        <taxon>Bacteria</taxon>
        <taxon>Pseudomonadati</taxon>
        <taxon>Bacteroidota</taxon>
        <taxon>Flavobacteriia</taxon>
        <taxon>Flavobacteriales</taxon>
        <taxon>Flavobacteriaceae</taxon>
        <taxon>Siansivirga</taxon>
    </lineage>
</organism>
<keyword evidence="6" id="KW-0106">Calcium</keyword>
<dbReference type="KEGG" id="sze:AW14_08920"/>
<feature type="domain" description="Sulfatase N-terminal" evidence="8">
    <location>
        <begin position="44"/>
        <end position="421"/>
    </location>
</feature>
<accession>A0A0C5WEU7</accession>
<dbReference type="Proteomes" id="UP000032229">
    <property type="component" value="Chromosome"/>
</dbReference>
<dbReference type="OrthoDB" id="9763552at2"/>
<sequence length="530" mass="60067">MKKIVSIVVLLIAVILVACNTTKSTKEAKSNASNQASSVTGKKKNILFIAIDDLKPLLSNYGHSEMITPNFDRLAKMGMSFTNAHVQYAVCGPSRASVMTGTNPDRTKVWDLHTDFRESAPDLISMPEYLISQGYETTAVGKIYHKGSSSPGHDGKSWSMPHKLPKNYDSKYGDAAFEYYQDPETKKLIGQFEEEGKAKGLKGGKLRDYVFKRVKPSTESADVSDEAYQDGLYTKTALKQMADLQATGKPWFLGVGFQKPHLPFVAPKKYWDLYDRSKVKLAEFQQLSEGTPLFAFHNFGELRAYSDIDDNYDIGEIIDEAKQRELVHGYMACISYIDAQLGKLLDALERKNLLDDTIIVLWGDHGWHLGDHTEWCKHSNFEQATRIPFMFAGPGVTKNQTSHHPVNLVDLFPTVFELANVPQSSQTEGKSLVPLLDNDPSTTIAMDYAYHQYARGKRMGYSVRTERFRYTEWHDNDYRSFKTYNDSNIVGRELYDYEKDPLETKNLVDDPNYKQYVSTLKAKLKGHLTK</sequence>
<evidence type="ECO:0000256" key="5">
    <source>
        <dbReference type="ARBA" id="ARBA00022801"/>
    </source>
</evidence>